<keyword evidence="6" id="KW-0092">Biotin</keyword>
<keyword evidence="3 12" id="KW-0436">Ligase</keyword>
<dbReference type="InterPro" id="IPR005481">
    <property type="entry name" value="BC-like_N"/>
</dbReference>
<dbReference type="Proteomes" id="UP000580718">
    <property type="component" value="Unassembled WGS sequence"/>
</dbReference>
<comment type="catalytic activity">
    <reaction evidence="7">
        <text>N(6)-biotinyl-L-lysyl-[protein] + hydrogencarbonate + ATP = N(6)-carboxybiotinyl-L-lysyl-[protein] + ADP + phosphate + H(+)</text>
        <dbReference type="Rhea" id="RHEA:13501"/>
        <dbReference type="Rhea" id="RHEA-COMP:10505"/>
        <dbReference type="Rhea" id="RHEA-COMP:10506"/>
        <dbReference type="ChEBI" id="CHEBI:15378"/>
        <dbReference type="ChEBI" id="CHEBI:17544"/>
        <dbReference type="ChEBI" id="CHEBI:30616"/>
        <dbReference type="ChEBI" id="CHEBI:43474"/>
        <dbReference type="ChEBI" id="CHEBI:83144"/>
        <dbReference type="ChEBI" id="CHEBI:83145"/>
        <dbReference type="ChEBI" id="CHEBI:456216"/>
        <dbReference type="EC" id="6.3.4.14"/>
    </reaction>
</comment>
<dbReference type="GO" id="GO:0046872">
    <property type="term" value="F:metal ion binding"/>
    <property type="evidence" value="ECO:0007669"/>
    <property type="project" value="InterPro"/>
</dbReference>
<evidence type="ECO:0000256" key="9">
    <source>
        <dbReference type="SAM" id="MobiDB-lite"/>
    </source>
</evidence>
<dbReference type="InterPro" id="IPR005479">
    <property type="entry name" value="CPAse_ATP-bd"/>
</dbReference>
<dbReference type="SUPFAM" id="SSF56059">
    <property type="entry name" value="Glutathione synthetase ATP-binding domain-like"/>
    <property type="match status" value="1"/>
</dbReference>
<reference evidence="12 13" key="1">
    <citation type="submission" date="2020-08" db="EMBL/GenBank/DDBJ databases">
        <title>Sequencing the genomes of 1000 actinobacteria strains.</title>
        <authorList>
            <person name="Klenk H.-P."/>
        </authorList>
    </citation>
    <scope>NUCLEOTIDE SEQUENCE [LARGE SCALE GENOMIC DNA]</scope>
    <source>
        <strain evidence="12 13">DSM 16678</strain>
    </source>
</reference>
<dbReference type="AlphaFoldDB" id="A0A839Y382"/>
<dbReference type="InterPro" id="IPR011764">
    <property type="entry name" value="Biotin_carboxylation_dom"/>
</dbReference>
<accession>A0A839Y382</accession>
<protein>
    <recommendedName>
        <fullName evidence="2">biotin carboxylase</fullName>
        <ecNumber evidence="2">6.3.4.14</ecNumber>
    </recommendedName>
</protein>
<feature type="domain" description="ATP-grasp" evidence="10">
    <location>
        <begin position="120"/>
        <end position="316"/>
    </location>
</feature>
<dbReference type="InterPro" id="IPR005482">
    <property type="entry name" value="Biotin_COase_C"/>
</dbReference>
<dbReference type="Gene3D" id="3.30.470.20">
    <property type="entry name" value="ATP-grasp fold, B domain"/>
    <property type="match status" value="1"/>
</dbReference>
<dbReference type="PROSITE" id="PS00866">
    <property type="entry name" value="CPSASE_1"/>
    <property type="match status" value="1"/>
</dbReference>
<dbReference type="GO" id="GO:0004075">
    <property type="term" value="F:biotin carboxylase activity"/>
    <property type="evidence" value="ECO:0007669"/>
    <property type="project" value="UniProtKB-EC"/>
</dbReference>
<comment type="caution">
    <text evidence="12">The sequence shown here is derived from an EMBL/GenBank/DDBJ whole genome shotgun (WGS) entry which is preliminary data.</text>
</comment>
<dbReference type="Pfam" id="PF02786">
    <property type="entry name" value="CPSase_L_D2"/>
    <property type="match status" value="1"/>
</dbReference>
<evidence type="ECO:0000256" key="4">
    <source>
        <dbReference type="ARBA" id="ARBA00022741"/>
    </source>
</evidence>
<comment type="function">
    <text evidence="1">This protein is a component of the acetyl coenzyme A carboxylase complex; first, biotin carboxylase catalyzes the carboxylation of the carrier protein and then the transcarboxylase transfers the carboxyl group to form malonyl-CoA.</text>
</comment>
<organism evidence="12 13">
    <name type="scientific">Modestobacter versicolor</name>
    <dbReference type="NCBI Taxonomy" id="429133"/>
    <lineage>
        <taxon>Bacteria</taxon>
        <taxon>Bacillati</taxon>
        <taxon>Actinomycetota</taxon>
        <taxon>Actinomycetes</taxon>
        <taxon>Geodermatophilales</taxon>
        <taxon>Geodermatophilaceae</taxon>
        <taxon>Modestobacter</taxon>
    </lineage>
</organism>
<keyword evidence="5 8" id="KW-0067">ATP-binding</keyword>
<evidence type="ECO:0000256" key="3">
    <source>
        <dbReference type="ARBA" id="ARBA00022598"/>
    </source>
</evidence>
<dbReference type="InterPro" id="IPR016185">
    <property type="entry name" value="PreATP-grasp_dom_sf"/>
</dbReference>
<dbReference type="PROSITE" id="PS50979">
    <property type="entry name" value="BC"/>
    <property type="match status" value="1"/>
</dbReference>
<evidence type="ECO:0000313" key="13">
    <source>
        <dbReference type="Proteomes" id="UP000580718"/>
    </source>
</evidence>
<dbReference type="PANTHER" id="PTHR48095:SF2">
    <property type="entry name" value="BIOTIN CARBOXYLASE, CHLOROPLASTIC"/>
    <property type="match status" value="1"/>
</dbReference>
<name>A0A839Y382_9ACTN</name>
<dbReference type="PANTHER" id="PTHR48095">
    <property type="entry name" value="PYRUVATE CARBOXYLASE SUBUNIT A"/>
    <property type="match status" value="1"/>
</dbReference>
<dbReference type="SUPFAM" id="SSF52440">
    <property type="entry name" value="PreATP-grasp domain"/>
    <property type="match status" value="1"/>
</dbReference>
<dbReference type="PROSITE" id="PS00867">
    <property type="entry name" value="CPSASE_2"/>
    <property type="match status" value="1"/>
</dbReference>
<evidence type="ECO:0000259" key="11">
    <source>
        <dbReference type="PROSITE" id="PS50979"/>
    </source>
</evidence>
<evidence type="ECO:0000256" key="1">
    <source>
        <dbReference type="ARBA" id="ARBA00003761"/>
    </source>
</evidence>
<gene>
    <name evidence="12" type="ORF">FHX36_002960</name>
</gene>
<dbReference type="InterPro" id="IPR011761">
    <property type="entry name" value="ATP-grasp"/>
</dbReference>
<evidence type="ECO:0000256" key="2">
    <source>
        <dbReference type="ARBA" id="ARBA00013263"/>
    </source>
</evidence>
<dbReference type="Pfam" id="PF00289">
    <property type="entry name" value="Biotin_carb_N"/>
    <property type="match status" value="1"/>
</dbReference>
<dbReference type="InterPro" id="IPR011054">
    <property type="entry name" value="Rudment_hybrid_motif"/>
</dbReference>
<evidence type="ECO:0000256" key="8">
    <source>
        <dbReference type="PROSITE-ProRule" id="PRU00409"/>
    </source>
</evidence>
<evidence type="ECO:0000256" key="6">
    <source>
        <dbReference type="ARBA" id="ARBA00023267"/>
    </source>
</evidence>
<dbReference type="SMART" id="SM00878">
    <property type="entry name" value="Biotin_carb_C"/>
    <property type="match status" value="1"/>
</dbReference>
<feature type="domain" description="Biotin carboxylation" evidence="11">
    <location>
        <begin position="1"/>
        <end position="447"/>
    </location>
</feature>
<dbReference type="SUPFAM" id="SSF51246">
    <property type="entry name" value="Rudiment single hybrid motif"/>
    <property type="match status" value="1"/>
</dbReference>
<dbReference type="RefSeq" id="WP_258372876.1">
    <property type="nucleotide sequence ID" value="NZ_JACIBU010000001.1"/>
</dbReference>
<dbReference type="InterPro" id="IPR051602">
    <property type="entry name" value="ACC_Biotin_Carboxylase"/>
</dbReference>
<dbReference type="Pfam" id="PF02785">
    <property type="entry name" value="Biotin_carb_C"/>
    <property type="match status" value="1"/>
</dbReference>
<evidence type="ECO:0000259" key="10">
    <source>
        <dbReference type="PROSITE" id="PS50975"/>
    </source>
</evidence>
<evidence type="ECO:0000313" key="12">
    <source>
        <dbReference type="EMBL" id="MBB3677225.1"/>
    </source>
</evidence>
<dbReference type="EMBL" id="JACIBU010000001">
    <property type="protein sequence ID" value="MBB3677225.1"/>
    <property type="molecule type" value="Genomic_DNA"/>
</dbReference>
<evidence type="ECO:0000256" key="7">
    <source>
        <dbReference type="ARBA" id="ARBA00048600"/>
    </source>
</evidence>
<keyword evidence="4 8" id="KW-0547">Nucleotide-binding</keyword>
<dbReference type="GO" id="GO:0005524">
    <property type="term" value="F:ATP binding"/>
    <property type="evidence" value="ECO:0007669"/>
    <property type="project" value="UniProtKB-UniRule"/>
</dbReference>
<sequence length="497" mass="53511">MISRLLIANRGEIAVRIARACRELGIEVVAACSTPDRHSAVVEMADEAVHIGPPAPRHSYLHVPNLIEAALRTGADAVHPGYGFLSEDPDFAEICEMEGLTFVGPPPEVMQQMGNKATARRLMADAGLPLLPGVVEPVRTAEEGRAIADEIGYPVIIKAAAGGGGRGMTVVRAPAEFADAFTATRAVARAVFRDPAVYVERYLTRARHVEVQVLCDGHGAGIHLGERDCSLQRRHQKLLEEGPAGHLTPRQRAELGALAVRGALSVGFTGAGTVEFLVDDAGAYFMEMNARIQVEHPVTEVLTGVDLVREQLLVAGGRRLQLRQEDVVTRGAAIECRINAEDPTRGFAPAPGHLDVLRPPGGPWTRFDTGYRQGDDVSPHYDSLLGKLVVWAPDRDQAIRRMDRALAELRVEGPGLRTTTALQRALLRHPDVRADCHDIEFLDRCLPDLLVEATALSATPTATLPAPRGPLQLVPAPSDQDWPGPLAHAPLTEGTPP</sequence>
<evidence type="ECO:0000256" key="5">
    <source>
        <dbReference type="ARBA" id="ARBA00022840"/>
    </source>
</evidence>
<dbReference type="NCBIfam" id="NF006367">
    <property type="entry name" value="PRK08591.1"/>
    <property type="match status" value="1"/>
</dbReference>
<dbReference type="PROSITE" id="PS50975">
    <property type="entry name" value="ATP_GRASP"/>
    <property type="match status" value="1"/>
</dbReference>
<dbReference type="FunFam" id="3.40.50.20:FF:000010">
    <property type="entry name" value="Propionyl-CoA carboxylase subunit alpha"/>
    <property type="match status" value="1"/>
</dbReference>
<proteinExistence type="predicted"/>
<dbReference type="FunFam" id="3.30.1490.20:FF:000003">
    <property type="entry name" value="acetyl-CoA carboxylase isoform X1"/>
    <property type="match status" value="1"/>
</dbReference>
<feature type="region of interest" description="Disordered" evidence="9">
    <location>
        <begin position="475"/>
        <end position="497"/>
    </location>
</feature>
<dbReference type="EC" id="6.3.4.14" evidence="2"/>